<reference evidence="2 3" key="1">
    <citation type="submission" date="2019-11" db="EMBL/GenBank/DDBJ databases">
        <title>FDA dAtabase for Regulatory Grade micrObial Sequences (FDA-ARGOS): Supporting development and validation of Infectious Disease Dx tests.</title>
        <authorList>
            <person name="Stonesifer R."/>
            <person name="Tallon L."/>
            <person name="Sadzewicz L."/>
            <person name="Vavikolanu K."/>
            <person name="Mehta A."/>
            <person name="Aluvathingal J."/>
            <person name="Nadendla S."/>
            <person name="Myers T."/>
            <person name="Yan Y."/>
            <person name="Sichtig H."/>
        </authorList>
    </citation>
    <scope>NUCLEOTIDE SEQUENCE [LARGE SCALE GENOMIC DNA]</scope>
    <source>
        <strain evidence="2 3">FDAARGOS_732</strain>
    </source>
</reference>
<evidence type="ECO:0000259" key="1">
    <source>
        <dbReference type="Pfam" id="PF08937"/>
    </source>
</evidence>
<accession>A0A857A6Q6</accession>
<dbReference type="InterPro" id="IPR036490">
    <property type="entry name" value="ThsB_TIR-like_sf"/>
</dbReference>
<evidence type="ECO:0000313" key="2">
    <source>
        <dbReference type="EMBL" id="QGS10186.1"/>
    </source>
</evidence>
<dbReference type="InterPro" id="IPR015032">
    <property type="entry name" value="ThsB__TIR-like_domain"/>
</dbReference>
<dbReference type="Proteomes" id="UP000424490">
    <property type="component" value="Chromosome"/>
</dbReference>
<gene>
    <name evidence="2" type="ORF">FOC40_01360</name>
</gene>
<name>A0A857A6Q6_9ACTO</name>
<organism evidence="2 3">
    <name type="scientific">Schaalia odontolytica</name>
    <dbReference type="NCBI Taxonomy" id="1660"/>
    <lineage>
        <taxon>Bacteria</taxon>
        <taxon>Bacillati</taxon>
        <taxon>Actinomycetota</taxon>
        <taxon>Actinomycetes</taxon>
        <taxon>Actinomycetales</taxon>
        <taxon>Actinomycetaceae</taxon>
        <taxon>Schaalia</taxon>
    </lineage>
</organism>
<evidence type="ECO:0000313" key="3">
    <source>
        <dbReference type="Proteomes" id="UP000424490"/>
    </source>
</evidence>
<protein>
    <recommendedName>
        <fullName evidence="1">Thoeris protein ThsB TIR-like domain-containing protein</fullName>
    </recommendedName>
</protein>
<feature type="domain" description="Thoeris protein ThsB TIR-like" evidence="1">
    <location>
        <begin position="6"/>
        <end position="87"/>
    </location>
</feature>
<sequence length="127" mass="14219">MLTRAFVSFDYDHDLEIKVALLAQSELSDSPFAIADWSIKEASPTWKSEARRRIRQCDVVIVLCGRHAHTATGVAEELKMAQEEGIPYFLLAGYSTGDVTKPSTALLSDKLYEWTWDNLKILVGGSR</sequence>
<dbReference type="EMBL" id="CP046315">
    <property type="protein sequence ID" value="QGS10186.1"/>
    <property type="molecule type" value="Genomic_DNA"/>
</dbReference>
<dbReference type="Pfam" id="PF08937">
    <property type="entry name" value="ThsB_TIR"/>
    <property type="match status" value="1"/>
</dbReference>
<dbReference type="Gene3D" id="3.40.50.9200">
    <property type="entry name" value="Hypothetical protein MTH538"/>
    <property type="match status" value="1"/>
</dbReference>
<proteinExistence type="predicted"/>
<dbReference type="RefSeq" id="WP_004565358.1">
    <property type="nucleotide sequence ID" value="NZ_CP046315.1"/>
</dbReference>
<dbReference type="AlphaFoldDB" id="A0A857A6Q6"/>